<comment type="similarity">
    <text evidence="11">Belongs to the RecD family.</text>
</comment>
<keyword evidence="5 11" id="KW-0347">Helicase</keyword>
<comment type="miscellaneous">
    <text evidence="11">In the RecBCD complex, RecB has a slow 3'-5' helicase, an exonuclease activity and loads RecA onto ssDNA, RecD has a fast 5'-3' helicase activity, while RecC stimulates the ATPase and processivity of the RecB helicase and contributes to recognition of the Chi site.</text>
</comment>
<dbReference type="GO" id="GO:0005524">
    <property type="term" value="F:ATP binding"/>
    <property type="evidence" value="ECO:0007669"/>
    <property type="project" value="UniProtKB-UniRule"/>
</dbReference>
<keyword evidence="9 11" id="KW-0234">DNA repair</keyword>
<evidence type="ECO:0000256" key="9">
    <source>
        <dbReference type="ARBA" id="ARBA00023204"/>
    </source>
</evidence>
<dbReference type="HAMAP" id="MF_01487">
    <property type="entry name" value="RecD"/>
    <property type="match status" value="1"/>
</dbReference>
<comment type="caution">
    <text evidence="14">The sequence shown here is derived from an EMBL/GenBank/DDBJ whole genome shotgun (WGS) entry which is preliminary data.</text>
</comment>
<evidence type="ECO:0000256" key="8">
    <source>
        <dbReference type="ARBA" id="ARBA00023125"/>
    </source>
</evidence>
<keyword evidence="15" id="KW-1185">Reference proteome</keyword>
<sequence length="628" mass="68972">MLSPIQMTDAIKANRLRALDYYFAKNLCGDEHSDEFWVALLLSQAQSQGHVCLPLAKLADMPLPQICQQQRSGRLPQVHALLDSLLAHPGFSSAGDSTQVTPIVIDGDGAQARLYLARYWRYEHQVAKDLLQRASHNYPVELESLGQSLRQVCQIKPSQDLNGEVDWQIVACALAAQRQLAIITGGPGTGKTTTVIRLLAILLMQQELTIKLVAPTGKAAVRMSESIRNAKADLVLDEHLKALIPEQASTIHRLLGTIPNSIDFRHNAQRPIRADLVILDEASMVDLPMMAKLLDALPQGCRLIMLGDKDQLSSVEAGAVMGDLCAGVRYQAGQTLMSYRQPSAETLTRLTGFDLQAHVNSQASAMSESLVMLQKSWRFGGLIGELATGVNQCDWRLVSNLLQSLTIDSPVDWFAPVNNHRLVQDALANYQARVRDCQAGIKPAAELIKDFDSYRILSAVRKGEMGADTLNLAIEKELENLSLKDASQSFYVGRPVMILSNDYHLGLFNGDIGVCLLDEAGQPKVGFLQPDNTVSFYHPSRLPEHTSAFAMTIHKSQGSEFAQVAIALPIAENQSQTLSKELLYTGITRAKKRVSLYATETVLRACVTRATERDSGLEQQLISLAESE</sequence>
<evidence type="ECO:0000259" key="12">
    <source>
        <dbReference type="Pfam" id="PF13538"/>
    </source>
</evidence>
<dbReference type="EMBL" id="BSNC01000016">
    <property type="protein sequence ID" value="GLP98049.1"/>
    <property type="molecule type" value="Genomic_DNA"/>
</dbReference>
<dbReference type="GO" id="GO:0008854">
    <property type="term" value="F:exodeoxyribonuclease V activity"/>
    <property type="evidence" value="ECO:0007669"/>
    <property type="project" value="InterPro"/>
</dbReference>
<keyword evidence="8 11" id="KW-0238">DNA-binding</keyword>
<evidence type="ECO:0000313" key="14">
    <source>
        <dbReference type="EMBL" id="GLP98049.1"/>
    </source>
</evidence>
<dbReference type="GO" id="GO:0017116">
    <property type="term" value="F:single-stranded DNA helicase activity"/>
    <property type="evidence" value="ECO:0007669"/>
    <property type="project" value="TreeGrafter"/>
</dbReference>
<evidence type="ECO:0000313" key="15">
    <source>
        <dbReference type="Proteomes" id="UP001161422"/>
    </source>
</evidence>
<organism evidence="14 15">
    <name type="scientific">Paraferrimonas sedimenticola</name>
    <dbReference type="NCBI Taxonomy" id="375674"/>
    <lineage>
        <taxon>Bacteria</taxon>
        <taxon>Pseudomonadati</taxon>
        <taxon>Pseudomonadota</taxon>
        <taxon>Gammaproteobacteria</taxon>
        <taxon>Alteromonadales</taxon>
        <taxon>Ferrimonadaceae</taxon>
        <taxon>Paraferrimonas</taxon>
    </lineage>
</organism>
<dbReference type="Pfam" id="PF13538">
    <property type="entry name" value="UvrD_C_2"/>
    <property type="match status" value="1"/>
</dbReference>
<evidence type="ECO:0000259" key="13">
    <source>
        <dbReference type="Pfam" id="PF21185"/>
    </source>
</evidence>
<keyword evidence="3 11" id="KW-0227">DNA damage</keyword>
<dbReference type="Proteomes" id="UP001161422">
    <property type="component" value="Unassembled WGS sequence"/>
</dbReference>
<evidence type="ECO:0000256" key="6">
    <source>
        <dbReference type="ARBA" id="ARBA00022839"/>
    </source>
</evidence>
<dbReference type="CDD" id="cd18809">
    <property type="entry name" value="SF1_C_RecD"/>
    <property type="match status" value="1"/>
</dbReference>
<proteinExistence type="inferred from homology"/>
<keyword evidence="2 11" id="KW-0547">Nucleotide-binding</keyword>
<dbReference type="GO" id="GO:0043139">
    <property type="term" value="F:5'-3' DNA helicase activity"/>
    <property type="evidence" value="ECO:0007669"/>
    <property type="project" value="UniProtKB-UniRule"/>
</dbReference>
<reference evidence="14" key="1">
    <citation type="journal article" date="2014" name="Int. J. Syst. Evol. Microbiol.">
        <title>Complete genome sequence of Corynebacterium casei LMG S-19264T (=DSM 44701T), isolated from a smear-ripened cheese.</title>
        <authorList>
            <consortium name="US DOE Joint Genome Institute (JGI-PGF)"/>
            <person name="Walter F."/>
            <person name="Albersmeier A."/>
            <person name="Kalinowski J."/>
            <person name="Ruckert C."/>
        </authorList>
    </citation>
    <scope>NUCLEOTIDE SEQUENCE</scope>
    <source>
        <strain evidence="14">NBRC 101628</strain>
    </source>
</reference>
<evidence type="ECO:0000256" key="1">
    <source>
        <dbReference type="ARBA" id="ARBA00022722"/>
    </source>
</evidence>
<dbReference type="InterPro" id="IPR041851">
    <property type="entry name" value="RecD_N_sf"/>
</dbReference>
<dbReference type="AlphaFoldDB" id="A0AA37W0V3"/>
<feature type="domain" description="RecBCD enzyme subunit RecD N-terminal" evidence="13">
    <location>
        <begin position="13"/>
        <end position="108"/>
    </location>
</feature>
<dbReference type="InterPro" id="IPR050534">
    <property type="entry name" value="Coronavir_polyprotein_1ab"/>
</dbReference>
<dbReference type="InterPro" id="IPR027785">
    <property type="entry name" value="UvrD-like_helicase_C"/>
</dbReference>
<dbReference type="GO" id="GO:0000724">
    <property type="term" value="P:double-strand break repair via homologous recombination"/>
    <property type="evidence" value="ECO:0007669"/>
    <property type="project" value="UniProtKB-UniRule"/>
</dbReference>
<protein>
    <recommendedName>
        <fullName evidence="11">RecBCD enzyme subunit RecD</fullName>
        <ecNumber evidence="11">5.6.2.3</ecNumber>
    </recommendedName>
    <alternativeName>
        <fullName evidence="11">DNA 5'-3' helicase subunit RecD</fullName>
    </alternativeName>
    <alternativeName>
        <fullName evidence="11">Exonuclease V subunit RecD</fullName>
        <shortName evidence="11">ExoV subunit RecD</shortName>
    </alternativeName>
    <alternativeName>
        <fullName evidence="11">Helicase/nuclease RecBCD subunit RecD</fullName>
    </alternativeName>
</protein>
<evidence type="ECO:0000256" key="4">
    <source>
        <dbReference type="ARBA" id="ARBA00022801"/>
    </source>
</evidence>
<gene>
    <name evidence="11 14" type="primary">recD</name>
    <name evidence="14" type="ORF">GCM10007895_33560</name>
</gene>
<dbReference type="InterPro" id="IPR049550">
    <property type="entry name" value="RecD_N"/>
</dbReference>
<dbReference type="Gene3D" id="2.30.30.940">
    <property type="match status" value="1"/>
</dbReference>
<dbReference type="Pfam" id="PF13245">
    <property type="entry name" value="AAA_19"/>
    <property type="match status" value="1"/>
</dbReference>
<dbReference type="InterPro" id="IPR027417">
    <property type="entry name" value="P-loop_NTPase"/>
</dbReference>
<dbReference type="PANTHER" id="PTHR43788:SF6">
    <property type="entry name" value="DNA HELICASE B"/>
    <property type="match status" value="1"/>
</dbReference>
<evidence type="ECO:0000256" key="7">
    <source>
        <dbReference type="ARBA" id="ARBA00022840"/>
    </source>
</evidence>
<evidence type="ECO:0000256" key="11">
    <source>
        <dbReference type="HAMAP-Rule" id="MF_01487"/>
    </source>
</evidence>
<dbReference type="NCBIfam" id="TIGR01447">
    <property type="entry name" value="recD"/>
    <property type="match status" value="1"/>
</dbReference>
<comment type="catalytic activity">
    <reaction evidence="11">
        <text>ATP + H2O = ADP + phosphate + H(+)</text>
        <dbReference type="Rhea" id="RHEA:13065"/>
        <dbReference type="ChEBI" id="CHEBI:15377"/>
        <dbReference type="ChEBI" id="CHEBI:15378"/>
        <dbReference type="ChEBI" id="CHEBI:30616"/>
        <dbReference type="ChEBI" id="CHEBI:43474"/>
        <dbReference type="ChEBI" id="CHEBI:456216"/>
        <dbReference type="EC" id="5.6.2.3"/>
    </reaction>
</comment>
<evidence type="ECO:0000256" key="5">
    <source>
        <dbReference type="ARBA" id="ARBA00022806"/>
    </source>
</evidence>
<dbReference type="CDD" id="cd17933">
    <property type="entry name" value="DEXSc_RecD-like"/>
    <property type="match status" value="1"/>
</dbReference>
<evidence type="ECO:0000256" key="2">
    <source>
        <dbReference type="ARBA" id="ARBA00022741"/>
    </source>
</evidence>
<keyword evidence="7 11" id="KW-0067">ATP-binding</keyword>
<evidence type="ECO:0000256" key="10">
    <source>
        <dbReference type="ARBA" id="ARBA00023235"/>
    </source>
</evidence>
<keyword evidence="10 11" id="KW-0413">Isomerase</keyword>
<dbReference type="PANTHER" id="PTHR43788">
    <property type="entry name" value="DNA2/NAM7 HELICASE FAMILY MEMBER"/>
    <property type="match status" value="1"/>
</dbReference>
<feature type="binding site" evidence="11">
    <location>
        <begin position="185"/>
        <end position="192"/>
    </location>
    <ligand>
        <name>ATP</name>
        <dbReference type="ChEBI" id="CHEBI:30616"/>
    </ligand>
</feature>
<dbReference type="RefSeq" id="WP_095507167.1">
    <property type="nucleotide sequence ID" value="NZ_BSNC01000016.1"/>
</dbReference>
<keyword evidence="6 11" id="KW-0269">Exonuclease</keyword>
<feature type="domain" description="UvrD-like helicase C-terminal" evidence="12">
    <location>
        <begin position="548"/>
        <end position="597"/>
    </location>
</feature>
<dbReference type="Gene3D" id="3.40.50.300">
    <property type="entry name" value="P-loop containing nucleotide triphosphate hydrolases"/>
    <property type="match status" value="2"/>
</dbReference>
<reference evidence="14" key="2">
    <citation type="submission" date="2023-01" db="EMBL/GenBank/DDBJ databases">
        <title>Draft genome sequence of Paraferrimonas sedimenticola strain NBRC 101628.</title>
        <authorList>
            <person name="Sun Q."/>
            <person name="Mori K."/>
        </authorList>
    </citation>
    <scope>NUCLEOTIDE SEQUENCE</scope>
    <source>
        <strain evidence="14">NBRC 101628</strain>
    </source>
</reference>
<dbReference type="GO" id="GO:0003677">
    <property type="term" value="F:DNA binding"/>
    <property type="evidence" value="ECO:0007669"/>
    <property type="project" value="UniProtKB-UniRule"/>
</dbReference>
<dbReference type="EC" id="5.6.2.3" evidence="11"/>
<accession>A0AA37W0V3</accession>
<dbReference type="GO" id="GO:0009338">
    <property type="term" value="C:exodeoxyribonuclease V complex"/>
    <property type="evidence" value="ECO:0007669"/>
    <property type="project" value="InterPro"/>
</dbReference>
<comment type="function">
    <text evidence="11">A helicase/nuclease that prepares dsDNA breaks (DSB) for recombinational DNA repair. Binds to DSBs and unwinds DNA via a highly rapid and processive ATP-dependent bidirectional helicase activity. Unwinds dsDNA until it encounters a Chi (crossover hotspot instigator) sequence from the 3' direction. Cuts ssDNA a few nucleotides 3' to the Chi site. The properties and activities of the enzyme are changed at Chi. The Chi-altered holoenzyme produces a long 3'-ssDNA overhang and facilitates RecA-binding to the ssDNA for homologous DNA recombination and repair. Holoenzyme degrades any linearized DNA that is unable to undergo homologous recombination. In the holoenzyme this subunit has ssDNA-dependent ATPase and 5'-3' helicase activity. When added to pre-assembled RecBC greatly stimulates nuclease activity and augments holoenzyme processivity. Negatively regulates the RecA-loading ability of RecBCD.</text>
</comment>
<name>A0AA37W0V3_9GAMM</name>
<dbReference type="SUPFAM" id="SSF52540">
    <property type="entry name" value="P-loop containing nucleoside triphosphate hydrolases"/>
    <property type="match status" value="2"/>
</dbReference>
<keyword evidence="1 11" id="KW-0540">Nuclease</keyword>
<dbReference type="InterPro" id="IPR006344">
    <property type="entry name" value="RecD"/>
</dbReference>
<comment type="subunit">
    <text evidence="11">Heterotrimer of RecB, RecC and RecD. All subunits contribute to DNA-binding.</text>
</comment>
<evidence type="ECO:0000256" key="3">
    <source>
        <dbReference type="ARBA" id="ARBA00022763"/>
    </source>
</evidence>
<keyword evidence="4 11" id="KW-0378">Hydrolase</keyword>
<dbReference type="Pfam" id="PF21185">
    <property type="entry name" value="RecD_N"/>
    <property type="match status" value="1"/>
</dbReference>
<dbReference type="Gene3D" id="1.10.10.1020">
    <property type="entry name" value="RecBCD complex, subunit RecD, N-terminal domain"/>
    <property type="match status" value="1"/>
</dbReference>